<evidence type="ECO:0000313" key="2">
    <source>
        <dbReference type="EMBL" id="OGM53812.1"/>
    </source>
</evidence>
<dbReference type="Gene3D" id="3.90.550.10">
    <property type="entry name" value="Spore Coat Polysaccharide Biosynthesis Protein SpsA, Chain A"/>
    <property type="match status" value="1"/>
</dbReference>
<reference evidence="2 3" key="1">
    <citation type="journal article" date="2016" name="Nat. Commun.">
        <title>Thousands of microbial genomes shed light on interconnected biogeochemical processes in an aquifer system.</title>
        <authorList>
            <person name="Anantharaman K."/>
            <person name="Brown C.T."/>
            <person name="Hug L.A."/>
            <person name="Sharon I."/>
            <person name="Castelle C.J."/>
            <person name="Probst A.J."/>
            <person name="Thomas B.C."/>
            <person name="Singh A."/>
            <person name="Wilkins M.J."/>
            <person name="Karaoz U."/>
            <person name="Brodie E.L."/>
            <person name="Williams K.H."/>
            <person name="Hubbard S.S."/>
            <person name="Banfield J.F."/>
        </authorList>
    </citation>
    <scope>NUCLEOTIDE SEQUENCE [LARGE SCALE GENOMIC DNA]</scope>
</reference>
<dbReference type="Pfam" id="PF00535">
    <property type="entry name" value="Glycos_transf_2"/>
    <property type="match status" value="1"/>
</dbReference>
<evidence type="ECO:0000313" key="3">
    <source>
        <dbReference type="Proteomes" id="UP000178603"/>
    </source>
</evidence>
<dbReference type="CDD" id="cd04186">
    <property type="entry name" value="GT_2_like_c"/>
    <property type="match status" value="1"/>
</dbReference>
<dbReference type="AlphaFoldDB" id="A0A1F8APX8"/>
<feature type="domain" description="Glycosyltransferase 2-like" evidence="1">
    <location>
        <begin position="8"/>
        <end position="137"/>
    </location>
</feature>
<evidence type="ECO:0000259" key="1">
    <source>
        <dbReference type="Pfam" id="PF00535"/>
    </source>
</evidence>
<protein>
    <recommendedName>
        <fullName evidence="1">Glycosyltransferase 2-like domain-containing protein</fullName>
    </recommendedName>
</protein>
<dbReference type="SUPFAM" id="SSF53448">
    <property type="entry name" value="Nucleotide-diphospho-sugar transferases"/>
    <property type="match status" value="1"/>
</dbReference>
<dbReference type="InterPro" id="IPR029044">
    <property type="entry name" value="Nucleotide-diphossugar_trans"/>
</dbReference>
<name>A0A1F8APX8_9BACT</name>
<comment type="caution">
    <text evidence="2">The sequence shown here is derived from an EMBL/GenBank/DDBJ whole genome shotgun (WGS) entry which is preliminary data.</text>
</comment>
<organism evidence="2 3">
    <name type="scientific">Candidatus Woesebacteria bacterium RIFCSPHIGHO2_12_FULL_41_24</name>
    <dbReference type="NCBI Taxonomy" id="1802510"/>
    <lineage>
        <taxon>Bacteria</taxon>
        <taxon>Candidatus Woeseibacteriota</taxon>
    </lineage>
</organism>
<gene>
    <name evidence="2" type="ORF">A3E44_05340</name>
</gene>
<dbReference type="Proteomes" id="UP000178603">
    <property type="component" value="Unassembled WGS sequence"/>
</dbReference>
<proteinExistence type="predicted"/>
<dbReference type="PANTHER" id="PTHR43685">
    <property type="entry name" value="GLYCOSYLTRANSFERASE"/>
    <property type="match status" value="1"/>
</dbReference>
<sequence>MGNVPLVSIVIPNYNRKELISSCLKSIVATRYANYEVIIVDDGSTDGAREVLLGFSRKYKNLKVLFNEKNSGPSITRNVGVKNSEGKYVVFFETDMEASPLWISQMVRVLEKKPGIGACHSRVFDLKRKAYIQADGMLLIPHTGWVVMRNYGLTINEADDSIANVVIGSVGTIVRKAILDKIGGFDEKLGHKVDDIDLGWRIWIAGFRSVCVPQAVTYHWGGKPQAARPISTIKAEYYFNKMPAVFIKNYQFVNLLHYLPWIFVIYLLRAVKHLILKRNTLPLKGFLKAWLWILGNIGYILGERRKVAEIRKSSDKYIFNRVMIKGNVLQVVKNQVLPTHKIAHEVFAS</sequence>
<dbReference type="InterPro" id="IPR001173">
    <property type="entry name" value="Glyco_trans_2-like"/>
</dbReference>
<dbReference type="InterPro" id="IPR050834">
    <property type="entry name" value="Glycosyltransf_2"/>
</dbReference>
<dbReference type="PANTHER" id="PTHR43685:SF3">
    <property type="entry name" value="SLR2126 PROTEIN"/>
    <property type="match status" value="1"/>
</dbReference>
<accession>A0A1F8APX8</accession>
<dbReference type="EMBL" id="MGGW01000020">
    <property type="protein sequence ID" value="OGM53812.1"/>
    <property type="molecule type" value="Genomic_DNA"/>
</dbReference>